<gene>
    <name evidence="2" type="ORF">SAMN05421818_11545</name>
</gene>
<protein>
    <recommendedName>
        <fullName evidence="4">YtkA-like</fullName>
    </recommendedName>
</protein>
<dbReference type="EMBL" id="FNDQ01000015">
    <property type="protein sequence ID" value="SDH79018.1"/>
    <property type="molecule type" value="Genomic_DNA"/>
</dbReference>
<proteinExistence type="predicted"/>
<dbReference type="AlphaFoldDB" id="A0A1G8FAA0"/>
<evidence type="ECO:0008006" key="4">
    <source>
        <dbReference type="Google" id="ProtNLM"/>
    </source>
</evidence>
<feature type="signal peptide" evidence="1">
    <location>
        <begin position="1"/>
        <end position="22"/>
    </location>
</feature>
<evidence type="ECO:0000256" key="1">
    <source>
        <dbReference type="SAM" id="SignalP"/>
    </source>
</evidence>
<feature type="chain" id="PRO_5017255007" description="YtkA-like" evidence="1">
    <location>
        <begin position="23"/>
        <end position="321"/>
    </location>
</feature>
<sequence length="321" mass="36050">MKKILYFAFTAIAIAFTTTSCSSDDNSMLKGPTTRPVEIITDPLKIQTEGDYSIKVFTNTKEFYAPSTAPIIIEITDNKDETNKVFTNTKMAITMHMTMQDGHQMSHSAPITQLRPVAGTTNKFEGEIMFSMAGMELDKNYWTITVESENKGNKIKTDINTTVRPGNFFDRENIINSIAKGDNKTLEMFTYNGKNHFIAFHQIPNLKVGRNKMQVSVFRSEKMGMEFPVVENLSIEIDPRMPDMANHGVSAAINPLKYNSNIGMYDGTIVFNMPGYWYINLVVKDEAGNIVAGKPVYTPVRVNKDTDTTPVLGDKFLDVFI</sequence>
<accession>A0A1G8FAA0</accession>
<name>A0A1G8FAA0_9FLAO</name>
<keyword evidence="3" id="KW-1185">Reference proteome</keyword>
<evidence type="ECO:0000313" key="3">
    <source>
        <dbReference type="Proteomes" id="UP000243588"/>
    </source>
</evidence>
<reference evidence="3" key="1">
    <citation type="submission" date="2016-10" db="EMBL/GenBank/DDBJ databases">
        <authorList>
            <person name="Varghese N."/>
            <person name="Submissions S."/>
        </authorList>
    </citation>
    <scope>NUCLEOTIDE SEQUENCE [LARGE SCALE GENOMIC DNA]</scope>
    <source>
        <strain evidence="3">DSM 23313</strain>
    </source>
</reference>
<dbReference type="STRING" id="702745.SAMN05421818_11545"/>
<evidence type="ECO:0000313" key="2">
    <source>
        <dbReference type="EMBL" id="SDH79018.1"/>
    </source>
</evidence>
<dbReference type="RefSeq" id="WP_090409380.1">
    <property type="nucleotide sequence ID" value="NZ_FNDQ01000015.1"/>
</dbReference>
<dbReference type="PROSITE" id="PS51257">
    <property type="entry name" value="PROKAR_LIPOPROTEIN"/>
    <property type="match status" value="1"/>
</dbReference>
<dbReference type="Proteomes" id="UP000243588">
    <property type="component" value="Unassembled WGS sequence"/>
</dbReference>
<keyword evidence="1" id="KW-0732">Signal</keyword>
<organism evidence="2 3">
    <name type="scientific">Myroides phaeus</name>
    <dbReference type="NCBI Taxonomy" id="702745"/>
    <lineage>
        <taxon>Bacteria</taxon>
        <taxon>Pseudomonadati</taxon>
        <taxon>Bacteroidota</taxon>
        <taxon>Flavobacteriia</taxon>
        <taxon>Flavobacteriales</taxon>
        <taxon>Flavobacteriaceae</taxon>
        <taxon>Myroides</taxon>
    </lineage>
</organism>